<feature type="domain" description="LysM" evidence="2">
    <location>
        <begin position="34"/>
        <end position="83"/>
    </location>
</feature>
<dbReference type="Proteomes" id="UP000561045">
    <property type="component" value="Unassembled WGS sequence"/>
</dbReference>
<proteinExistence type="predicted"/>
<reference evidence="3 4" key="1">
    <citation type="submission" date="2020-08" db="EMBL/GenBank/DDBJ databases">
        <title>Genomic Encyclopedia of Type Strains, Phase IV (KMG-IV): sequencing the most valuable type-strain genomes for metagenomic binning, comparative biology and taxonomic classification.</title>
        <authorList>
            <person name="Goeker M."/>
        </authorList>
    </citation>
    <scope>NUCLEOTIDE SEQUENCE [LARGE SCALE GENOMIC DNA]</scope>
    <source>
        <strain evidence="3 4">DSM 106739</strain>
    </source>
</reference>
<dbReference type="InterPro" id="IPR036779">
    <property type="entry name" value="LysM_dom_sf"/>
</dbReference>
<dbReference type="InterPro" id="IPR052196">
    <property type="entry name" value="Bact_Kbp"/>
</dbReference>
<dbReference type="Gene3D" id="3.10.350.10">
    <property type="entry name" value="LysM domain"/>
    <property type="match status" value="1"/>
</dbReference>
<gene>
    <name evidence="3" type="ORF">GGR36_003267</name>
</gene>
<comment type="caution">
    <text evidence="3">The sequence shown here is derived from an EMBL/GenBank/DDBJ whole genome shotgun (WGS) entry which is preliminary data.</text>
</comment>
<dbReference type="CDD" id="cd00118">
    <property type="entry name" value="LysM"/>
    <property type="match status" value="1"/>
</dbReference>
<keyword evidence="1" id="KW-0732">Signal</keyword>
<feature type="chain" id="PRO_5032373267" description="LysM domain-containing protein" evidence="1">
    <location>
        <begin position="24"/>
        <end position="343"/>
    </location>
</feature>
<organism evidence="3 4">
    <name type="scientific">Niveibacterium umoris</name>
    <dbReference type="NCBI Taxonomy" id="1193620"/>
    <lineage>
        <taxon>Bacteria</taxon>
        <taxon>Pseudomonadati</taxon>
        <taxon>Pseudomonadota</taxon>
        <taxon>Betaproteobacteria</taxon>
        <taxon>Rhodocyclales</taxon>
        <taxon>Rhodocyclaceae</taxon>
        <taxon>Niveibacterium</taxon>
    </lineage>
</organism>
<dbReference type="PANTHER" id="PTHR34700">
    <property type="entry name" value="POTASSIUM BINDING PROTEIN KBP"/>
    <property type="match status" value="1"/>
</dbReference>
<evidence type="ECO:0000259" key="2">
    <source>
        <dbReference type="PROSITE" id="PS51782"/>
    </source>
</evidence>
<evidence type="ECO:0000256" key="1">
    <source>
        <dbReference type="SAM" id="SignalP"/>
    </source>
</evidence>
<evidence type="ECO:0000313" key="3">
    <source>
        <dbReference type="EMBL" id="MBB4013921.1"/>
    </source>
</evidence>
<feature type="signal peptide" evidence="1">
    <location>
        <begin position="1"/>
        <end position="23"/>
    </location>
</feature>
<dbReference type="RefSeq" id="WP_183635830.1">
    <property type="nucleotide sequence ID" value="NZ_BAABLE010000005.1"/>
</dbReference>
<protein>
    <recommendedName>
        <fullName evidence="2">LysM domain-containing protein</fullName>
    </recommendedName>
</protein>
<dbReference type="InterPro" id="IPR018392">
    <property type="entry name" value="LysM"/>
</dbReference>
<evidence type="ECO:0000313" key="4">
    <source>
        <dbReference type="Proteomes" id="UP000561045"/>
    </source>
</evidence>
<dbReference type="AlphaFoldDB" id="A0A840BK51"/>
<dbReference type="EMBL" id="JACIET010000002">
    <property type="protein sequence ID" value="MBB4013921.1"/>
    <property type="molecule type" value="Genomic_DNA"/>
</dbReference>
<dbReference type="Pfam" id="PF01476">
    <property type="entry name" value="LysM"/>
    <property type="match status" value="1"/>
</dbReference>
<dbReference type="SUPFAM" id="SSF54106">
    <property type="entry name" value="LysM domain"/>
    <property type="match status" value="1"/>
</dbReference>
<name>A0A840BK51_9RHOO</name>
<sequence>MLRIISVLALTLGLFTASVSAVADTVKLAENAPDSYTVVKGDTLWDISGKFLKHPWLWPQVWRLNREQIKDPHWIYPGQTIYLDRSGPYLTTTPPGASGDTVKLKPQVRVEDISPIPSVPLHRIEPFLTRPLFVSEKDLAGSATIVASDDARLLNGPGDTIFGRDVTAGVRDWQIYRRAQPVKDPVTNELLGYEAAYLGTARVMQEGAPATLQVTSVQHEVNAGDRMLPAAKADIMSFVPHAPSGNVDARIVKVHDGIQYTGKYSVVTISAGRAAGVEPGHVLAVYRNRGDAKYDMDGKKETIKLPDERYGLIFVFRVFDRVAYALVMESGGPVKVADSVRQP</sequence>
<dbReference type="PANTHER" id="PTHR34700:SF4">
    <property type="entry name" value="PHAGE-LIKE ELEMENT PBSX PROTEIN XKDP"/>
    <property type="match status" value="1"/>
</dbReference>
<keyword evidence="4" id="KW-1185">Reference proteome</keyword>
<dbReference type="SMART" id="SM00257">
    <property type="entry name" value="LysM"/>
    <property type="match status" value="1"/>
</dbReference>
<dbReference type="PROSITE" id="PS51782">
    <property type="entry name" value="LYSM"/>
    <property type="match status" value="1"/>
</dbReference>
<accession>A0A840BK51</accession>